<keyword evidence="2" id="KW-0694">RNA-binding</keyword>
<dbReference type="GO" id="GO:0003723">
    <property type="term" value="F:RNA binding"/>
    <property type="evidence" value="ECO:0007669"/>
    <property type="project" value="UniProtKB-KW"/>
</dbReference>
<feature type="compositionally biased region" description="Basic and acidic residues" evidence="4">
    <location>
        <begin position="124"/>
        <end position="136"/>
    </location>
</feature>
<feature type="domain" description="G-patch" evidence="5">
    <location>
        <begin position="352"/>
        <end position="398"/>
    </location>
</feature>
<reference evidence="6" key="1">
    <citation type="submission" date="2014-06" db="EMBL/GenBank/DDBJ databases">
        <authorList>
            <person name="Ju J."/>
            <person name="Zhang J."/>
        </authorList>
    </citation>
    <scope>NUCLEOTIDE SEQUENCE</scope>
    <source>
        <strain evidence="6">SscI8</strain>
    </source>
</reference>
<feature type="compositionally biased region" description="Basic and acidic residues" evidence="4">
    <location>
        <begin position="73"/>
        <end position="92"/>
    </location>
</feature>
<dbReference type="InterPro" id="IPR000467">
    <property type="entry name" value="G_patch_dom"/>
</dbReference>
<sequence>MTPFPTNPLHGLPAKPSPEMNGSGHDDQSSHRYSRHQPSTMPYRGSTHEHDAPSSQGWPIPSPSSSTSQSRGYVDRDDPRYVSSRQDDWRHRDQFRRRSRSPEGARRETPSLHIAAPHRNHTVAWKDLRTPLRVDQGDGTPEACSSKLSTQKIATTATNKRFAHDISRWNRKQSELQSSSTNASTAASADPKQCAEPPRRQAESDSSTAKELSDAELLSYDYKDRERIACLLCQRKFKSLDTLHRHEAESQLHKDNLASIDVCRNAVAKLLESRLDHSDVNVAPPQDSDPSTAPTYRDRASERRAVFGAETPCKHTDDSRTKVFGAPAATTVTLSNRVEAAPQSAPEKPIDSDNIGSRLLAMMGWSQGQGLGAQREGRTEIIETKMYKPGAGLGSSGAESVTQTGKGPAWSIAPNIAPDSG</sequence>
<evidence type="ECO:0000256" key="3">
    <source>
        <dbReference type="ARBA" id="ARBA00023242"/>
    </source>
</evidence>
<feature type="region of interest" description="Disordered" evidence="4">
    <location>
        <begin position="278"/>
        <end position="319"/>
    </location>
</feature>
<keyword evidence="3" id="KW-0539">Nucleus</keyword>
<feature type="compositionally biased region" description="Basic and acidic residues" evidence="4">
    <location>
        <begin position="296"/>
        <end position="305"/>
    </location>
</feature>
<dbReference type="GO" id="GO:0000398">
    <property type="term" value="P:mRNA splicing, via spliceosome"/>
    <property type="evidence" value="ECO:0007669"/>
    <property type="project" value="TreeGrafter"/>
</dbReference>
<dbReference type="PANTHER" id="PTHR13948:SF3">
    <property type="entry name" value="FI21118P1"/>
    <property type="match status" value="1"/>
</dbReference>
<feature type="compositionally biased region" description="Polar residues" evidence="4">
    <location>
        <begin position="146"/>
        <end position="159"/>
    </location>
</feature>
<evidence type="ECO:0000256" key="4">
    <source>
        <dbReference type="SAM" id="MobiDB-lite"/>
    </source>
</evidence>
<dbReference type="GO" id="GO:0005634">
    <property type="term" value="C:nucleus"/>
    <property type="evidence" value="ECO:0007669"/>
    <property type="project" value="UniProtKB-SubCell"/>
</dbReference>
<comment type="subcellular location">
    <subcellularLocation>
        <location evidence="1">Nucleus</location>
    </subcellularLocation>
</comment>
<dbReference type="AlphaFoldDB" id="A0A127Z9T9"/>
<feature type="region of interest" description="Disordered" evidence="4">
    <location>
        <begin position="1"/>
        <end position="213"/>
    </location>
</feature>
<evidence type="ECO:0000313" key="6">
    <source>
        <dbReference type="EMBL" id="CDU22745.1"/>
    </source>
</evidence>
<evidence type="ECO:0000256" key="2">
    <source>
        <dbReference type="ARBA" id="ARBA00022884"/>
    </source>
</evidence>
<dbReference type="PROSITE" id="PS50174">
    <property type="entry name" value="G_PATCH"/>
    <property type="match status" value="1"/>
</dbReference>
<accession>A0A127Z9T9</accession>
<feature type="compositionally biased region" description="Basic and acidic residues" evidence="4">
    <location>
        <begin position="162"/>
        <end position="174"/>
    </location>
</feature>
<feature type="compositionally biased region" description="Low complexity" evidence="4">
    <location>
        <begin position="178"/>
        <end position="189"/>
    </location>
</feature>
<evidence type="ECO:0000256" key="1">
    <source>
        <dbReference type="ARBA" id="ARBA00004123"/>
    </source>
</evidence>
<dbReference type="EMBL" id="LK056657">
    <property type="protein sequence ID" value="CDU22745.1"/>
    <property type="molecule type" value="Genomic_DNA"/>
</dbReference>
<feature type="compositionally biased region" description="Basic and acidic residues" evidence="4">
    <location>
        <begin position="100"/>
        <end position="110"/>
    </location>
</feature>
<gene>
    <name evidence="6" type="ORF">SPSC_01375</name>
</gene>
<dbReference type="OrthoDB" id="29523at2759"/>
<organism evidence="6">
    <name type="scientific">Sporisorium scitamineum</name>
    <dbReference type="NCBI Taxonomy" id="49012"/>
    <lineage>
        <taxon>Eukaryota</taxon>
        <taxon>Fungi</taxon>
        <taxon>Dikarya</taxon>
        <taxon>Basidiomycota</taxon>
        <taxon>Ustilaginomycotina</taxon>
        <taxon>Ustilaginomycetes</taxon>
        <taxon>Ustilaginales</taxon>
        <taxon>Ustilaginaceae</taxon>
        <taxon>Sporisorium</taxon>
    </lineage>
</organism>
<feature type="region of interest" description="Disordered" evidence="4">
    <location>
        <begin position="388"/>
        <end position="421"/>
    </location>
</feature>
<proteinExistence type="predicted"/>
<dbReference type="PANTHER" id="PTHR13948">
    <property type="entry name" value="RNA-BINDING PROTEIN"/>
    <property type="match status" value="1"/>
</dbReference>
<protein>
    <submittedName>
        <fullName evidence="6">Related to RNA binding motif protein</fullName>
    </submittedName>
</protein>
<dbReference type="SMART" id="SM00443">
    <property type="entry name" value="G_patch"/>
    <property type="match status" value="1"/>
</dbReference>
<name>A0A127Z9T9_9BASI</name>
<dbReference type="Pfam" id="PF01585">
    <property type="entry name" value="G-patch"/>
    <property type="match status" value="1"/>
</dbReference>
<evidence type="ECO:0000259" key="5">
    <source>
        <dbReference type="PROSITE" id="PS50174"/>
    </source>
</evidence>